<feature type="transmembrane region" description="Helical" evidence="6">
    <location>
        <begin position="146"/>
        <end position="166"/>
    </location>
</feature>
<dbReference type="GO" id="GO:0005886">
    <property type="term" value="C:plasma membrane"/>
    <property type="evidence" value="ECO:0007669"/>
    <property type="project" value="UniProtKB-SubCell"/>
</dbReference>
<feature type="transmembrane region" description="Helical" evidence="6">
    <location>
        <begin position="297"/>
        <end position="316"/>
    </location>
</feature>
<gene>
    <name evidence="7" type="ORF">BAE27_12510</name>
</gene>
<keyword evidence="5 6" id="KW-0472">Membrane</keyword>
<feature type="transmembrane region" description="Helical" evidence="6">
    <location>
        <begin position="84"/>
        <end position="106"/>
    </location>
</feature>
<name>A0A1E7YK93_9PROT</name>
<dbReference type="Proteomes" id="UP000175616">
    <property type="component" value="Unassembled WGS sequence"/>
</dbReference>
<feature type="transmembrane region" description="Helical" evidence="6">
    <location>
        <begin position="386"/>
        <end position="407"/>
    </location>
</feature>
<dbReference type="CDD" id="cd13128">
    <property type="entry name" value="MATE_Wzx_like"/>
    <property type="match status" value="1"/>
</dbReference>
<evidence type="ECO:0000313" key="7">
    <source>
        <dbReference type="EMBL" id="OFC29948.1"/>
    </source>
</evidence>
<reference evidence="7 8" key="1">
    <citation type="submission" date="2016-06" db="EMBL/GenBank/DDBJ databases">
        <title>Gene turnover analysis identifies the evolutionary adaptation of the extremophile Acidithiobacillus caldus.</title>
        <authorList>
            <person name="Zhang X."/>
        </authorList>
    </citation>
    <scope>NUCLEOTIDE SEQUENCE [LARGE SCALE GENOMIC DNA]</scope>
    <source>
        <strain evidence="7 8">DX</strain>
    </source>
</reference>
<dbReference type="InterPro" id="IPR002797">
    <property type="entry name" value="Polysacc_synth"/>
</dbReference>
<comment type="caution">
    <text evidence="7">The sequence shown here is derived from an EMBL/GenBank/DDBJ whole genome shotgun (WGS) entry which is preliminary data.</text>
</comment>
<feature type="transmembrane region" description="Helical" evidence="6">
    <location>
        <begin position="328"/>
        <end position="348"/>
    </location>
</feature>
<proteinExistence type="predicted"/>
<evidence type="ECO:0000256" key="4">
    <source>
        <dbReference type="ARBA" id="ARBA00022989"/>
    </source>
</evidence>
<comment type="subcellular location">
    <subcellularLocation>
        <location evidence="1">Cell membrane</location>
        <topology evidence="1">Multi-pass membrane protein</topology>
    </subcellularLocation>
</comment>
<organism evidence="7 8">
    <name type="scientific">Acidithiobacillus caldus</name>
    <dbReference type="NCBI Taxonomy" id="33059"/>
    <lineage>
        <taxon>Bacteria</taxon>
        <taxon>Pseudomonadati</taxon>
        <taxon>Pseudomonadota</taxon>
        <taxon>Acidithiobacillia</taxon>
        <taxon>Acidithiobacillales</taxon>
        <taxon>Acidithiobacillaceae</taxon>
        <taxon>Acidithiobacillus</taxon>
    </lineage>
</organism>
<dbReference type="Pfam" id="PF01943">
    <property type="entry name" value="Polysacc_synt"/>
    <property type="match status" value="1"/>
</dbReference>
<dbReference type="PANTHER" id="PTHR30250">
    <property type="entry name" value="PST FAMILY PREDICTED COLANIC ACID TRANSPORTER"/>
    <property type="match status" value="1"/>
</dbReference>
<feature type="transmembrane region" description="Helical" evidence="6">
    <location>
        <begin position="172"/>
        <end position="194"/>
    </location>
</feature>
<keyword evidence="3 6" id="KW-0812">Transmembrane</keyword>
<feature type="transmembrane region" description="Helical" evidence="6">
    <location>
        <begin position="42"/>
        <end position="63"/>
    </location>
</feature>
<feature type="transmembrane region" description="Helical" evidence="6">
    <location>
        <begin position="118"/>
        <end position="139"/>
    </location>
</feature>
<dbReference type="EMBL" id="LZYE01000350">
    <property type="protein sequence ID" value="OFC29948.1"/>
    <property type="molecule type" value="Genomic_DNA"/>
</dbReference>
<evidence type="ECO:0000256" key="6">
    <source>
        <dbReference type="SAM" id="Phobius"/>
    </source>
</evidence>
<dbReference type="InterPro" id="IPR050833">
    <property type="entry name" value="Poly_Biosynth_Transport"/>
</dbReference>
<evidence type="ECO:0000256" key="5">
    <source>
        <dbReference type="ARBA" id="ARBA00023136"/>
    </source>
</evidence>
<evidence type="ECO:0000313" key="8">
    <source>
        <dbReference type="Proteomes" id="UP000175616"/>
    </source>
</evidence>
<protein>
    <submittedName>
        <fullName evidence="7">Uncharacterized protein</fullName>
    </submittedName>
</protein>
<evidence type="ECO:0000256" key="2">
    <source>
        <dbReference type="ARBA" id="ARBA00022475"/>
    </source>
</evidence>
<dbReference type="AlphaFoldDB" id="A0A1E7YK93"/>
<evidence type="ECO:0000256" key="3">
    <source>
        <dbReference type="ARBA" id="ARBA00022692"/>
    </source>
</evidence>
<keyword evidence="4 6" id="KW-1133">Transmembrane helix</keyword>
<evidence type="ECO:0000256" key="1">
    <source>
        <dbReference type="ARBA" id="ARBA00004651"/>
    </source>
</evidence>
<keyword evidence="2" id="KW-1003">Cell membrane</keyword>
<feature type="transmembrane region" description="Helical" evidence="6">
    <location>
        <begin position="360"/>
        <end position="380"/>
    </location>
</feature>
<dbReference type="PANTHER" id="PTHR30250:SF11">
    <property type="entry name" value="O-ANTIGEN TRANSPORTER-RELATED"/>
    <property type="match status" value="1"/>
</dbReference>
<sequence length="420" mass="46548">MSSDRRRLVGNMASLFTLQGANYVLPLVTLPYLVRVLGPEKFGLIAFAQAFTQYFVVATDYGFNLSATRDVAIHRDDPQKLAEIVAAVMTIKIILALSGAFVLTYFVSLVPSFREHGILYAVAYLAVIGSTIFPVWLFQGLERMRYIARLLIAARLLTTVAIFMLVQNSDDYIIAAAIQSIPFLVAAIPAWALLHRWKTYKFKIPSLFELRKQLTNGWPVFLSTAAISIYTSSNTVILGLLTNASEVGYYSFANKISGAILGLYQPINQTVYPHISKLNTRSRKKAVEFIKMFRYKYIFFGAFTSLLVYGLSHQIVMNVGGARYAESVIILQILAILPFCLSFGHIYGGLTMLPLGLNGAFSRIVIASMVTDLVLIYPLIRIFGAAGAAVDTVIAEIIVSSFTFYYVKTRKVLSEGLMPA</sequence>
<accession>A0A1E7YK93</accession>